<dbReference type="EMBL" id="BMXY01000001">
    <property type="protein sequence ID" value="GGZ57042.1"/>
    <property type="molecule type" value="Genomic_DNA"/>
</dbReference>
<proteinExistence type="predicted"/>
<accession>A0ABQ3BWS2</accession>
<sequence length="206" mass="22988">MSLDLRERRSVAICEVYSCRLRRTVVVHERAYWVLLWLDWAPDVANFAERPQTPGRKGEWLADFWVENRSGELLLDTRLEPEPPNRVQLSPAPWSLEGADCIAADSGVLSVGAAWHWSRRGLLLNLERAQPFTVAAALGGGYPALANSVRQVVAGTPTTVQHVIDRIGGEEHATMCALFAEVKGGRLRIDWTKPLNRMTRVEATHA</sequence>
<evidence type="ECO:0000313" key="1">
    <source>
        <dbReference type="EMBL" id="GGZ57042.1"/>
    </source>
</evidence>
<comment type="caution">
    <text evidence="1">The sequence shown here is derived from an EMBL/GenBank/DDBJ whole genome shotgun (WGS) entry which is preliminary data.</text>
</comment>
<keyword evidence="2" id="KW-1185">Reference proteome</keyword>
<name>A0ABQ3BWS2_9GAMM</name>
<evidence type="ECO:0000313" key="2">
    <source>
        <dbReference type="Proteomes" id="UP000643403"/>
    </source>
</evidence>
<organism evidence="1 2">
    <name type="scientific">Cognatilysobacter xinjiangensis</name>
    <dbReference type="NCBI Taxonomy" id="546892"/>
    <lineage>
        <taxon>Bacteria</taxon>
        <taxon>Pseudomonadati</taxon>
        <taxon>Pseudomonadota</taxon>
        <taxon>Gammaproteobacteria</taxon>
        <taxon>Lysobacterales</taxon>
        <taxon>Lysobacteraceae</taxon>
        <taxon>Cognatilysobacter</taxon>
    </lineage>
</organism>
<gene>
    <name evidence="1" type="ORF">GCM10008101_08190</name>
</gene>
<protein>
    <submittedName>
        <fullName evidence="1">Uncharacterized protein</fullName>
    </submittedName>
</protein>
<reference evidence="2" key="1">
    <citation type="journal article" date="2019" name="Int. J. Syst. Evol. Microbiol.">
        <title>The Global Catalogue of Microorganisms (GCM) 10K type strain sequencing project: providing services to taxonomists for standard genome sequencing and annotation.</title>
        <authorList>
            <consortium name="The Broad Institute Genomics Platform"/>
            <consortium name="The Broad Institute Genome Sequencing Center for Infectious Disease"/>
            <person name="Wu L."/>
            <person name="Ma J."/>
        </authorList>
    </citation>
    <scope>NUCLEOTIDE SEQUENCE [LARGE SCALE GENOMIC DNA]</scope>
    <source>
        <strain evidence="2">KCTC 22558</strain>
    </source>
</reference>
<dbReference type="Proteomes" id="UP000643403">
    <property type="component" value="Unassembled WGS sequence"/>
</dbReference>